<evidence type="ECO:0000313" key="3">
    <source>
        <dbReference type="EMBL" id="RDE70847.1"/>
    </source>
</evidence>
<feature type="compositionally biased region" description="Basic and acidic residues" evidence="1">
    <location>
        <begin position="1"/>
        <end position="23"/>
    </location>
</feature>
<evidence type="ECO:0000256" key="2">
    <source>
        <dbReference type="SAM" id="Phobius"/>
    </source>
</evidence>
<comment type="caution">
    <text evidence="3">The sequence shown here is derived from an EMBL/GenBank/DDBJ whole genome shotgun (WGS) entry which is preliminary data.</text>
</comment>
<gene>
    <name evidence="3" type="ORF">DPV93_07510</name>
</gene>
<name>A0A369YFX4_9PAST</name>
<dbReference type="AlphaFoldDB" id="A0A369YFX4"/>
<proteinExistence type="predicted"/>
<feature type="transmembrane region" description="Helical" evidence="2">
    <location>
        <begin position="61"/>
        <end position="82"/>
    </location>
</feature>
<reference evidence="3 4" key="1">
    <citation type="submission" date="2018-05" db="EMBL/GenBank/DDBJ databases">
        <title>Draft Genome Sequences for a Diverse set of 7 Haemophilus Species.</title>
        <authorList>
            <person name="Nichols M."/>
            <person name="Topaz N."/>
            <person name="Wang X."/>
            <person name="Wang X."/>
            <person name="Boxrud D."/>
        </authorList>
    </citation>
    <scope>NUCLEOTIDE SEQUENCE [LARGE SCALE GENOMIC DNA]</scope>
    <source>
        <strain evidence="3 4">C2002001239</strain>
    </source>
</reference>
<dbReference type="Proteomes" id="UP000253872">
    <property type="component" value="Unassembled WGS sequence"/>
</dbReference>
<evidence type="ECO:0000313" key="4">
    <source>
        <dbReference type="Proteomes" id="UP000253872"/>
    </source>
</evidence>
<keyword evidence="2" id="KW-0472">Membrane</keyword>
<evidence type="ECO:0000256" key="1">
    <source>
        <dbReference type="SAM" id="MobiDB-lite"/>
    </source>
</evidence>
<keyword evidence="2" id="KW-0812">Transmembrane</keyword>
<accession>A0A369YFX4</accession>
<organism evidence="3 4">
    <name type="scientific">Haemophilus sputorum</name>
    <dbReference type="NCBI Taxonomy" id="1078480"/>
    <lineage>
        <taxon>Bacteria</taxon>
        <taxon>Pseudomonadati</taxon>
        <taxon>Pseudomonadota</taxon>
        <taxon>Gammaproteobacteria</taxon>
        <taxon>Pasteurellales</taxon>
        <taxon>Pasteurellaceae</taxon>
        <taxon>Haemophilus</taxon>
    </lineage>
</organism>
<protein>
    <submittedName>
        <fullName evidence="3">Uncharacterized protein</fullName>
    </submittedName>
</protein>
<feature type="region of interest" description="Disordered" evidence="1">
    <location>
        <begin position="1"/>
        <end position="26"/>
    </location>
</feature>
<dbReference type="EMBL" id="QEPN01000006">
    <property type="protein sequence ID" value="RDE70847.1"/>
    <property type="molecule type" value="Genomic_DNA"/>
</dbReference>
<sequence>MSKRKGEEKENVCEINENRKGKGTEQQGGIIRKRLGSVSIFSLSKIMKFILDAYFSKIYALVNDAIGCFCDLILLLCIFMQLNCIKITRKDKII</sequence>
<keyword evidence="2" id="KW-1133">Transmembrane helix</keyword>